<evidence type="ECO:0000313" key="5">
    <source>
        <dbReference type="EMBL" id="CAL1699335.1"/>
    </source>
</evidence>
<dbReference type="EMBL" id="OZ037954">
    <property type="protein sequence ID" value="CAL1699335.1"/>
    <property type="molecule type" value="Genomic_DNA"/>
</dbReference>
<dbReference type="Gene3D" id="3.40.50.12780">
    <property type="entry name" value="N-terminal domain of ligase-like"/>
    <property type="match status" value="1"/>
</dbReference>
<accession>A0ABP1CUG9</accession>
<evidence type="ECO:0000256" key="1">
    <source>
        <dbReference type="ARBA" id="ARBA00022450"/>
    </source>
</evidence>
<dbReference type="InterPro" id="IPR000873">
    <property type="entry name" value="AMP-dep_synth/lig_dom"/>
</dbReference>
<keyword evidence="2" id="KW-0597">Phosphoprotein</keyword>
<gene>
    <name evidence="5" type="ORF">GFSPODELE1_LOCUS2622</name>
</gene>
<dbReference type="Pfam" id="PF23562">
    <property type="entry name" value="AMP-binding_C_3"/>
    <property type="match status" value="1"/>
</dbReference>
<dbReference type="SUPFAM" id="SSF56801">
    <property type="entry name" value="Acetyl-CoA synthetase-like"/>
    <property type="match status" value="1"/>
</dbReference>
<dbReference type="Gene3D" id="3.40.50.720">
    <property type="entry name" value="NAD(P)-binding Rossmann-like Domain"/>
    <property type="match status" value="1"/>
</dbReference>
<sequence>MHPDDYKLLPIPSLPPTQCLSTDTFKQPPLDGTLSLPEIYDWHLEHSPNHPLFVYADDAGIATTIYWPEAVRAVHRAGRLIQSLVQDADSKRSGPLVIAILAPTDFIAYFTLMVGIIRAGHVAFPVSPRNSPAAIAHLLTITDSAYLLVGPEVAMQDLAAVSLKILSDAGTPQPIIGSVPPFESLYPKDSEANFEPLPPLKPKWDDIAVIMHSSGSTAYPKSILWSHHRFLMLGMVPYHGERDLTGQHLGCHSLPMYHGMGMIQAGWSATSGLVLTTFKPQSPAPVPTPESVLKGSMATKTDVIFCVPSFIESWAKDPENVRQLRQIQGLLYGGGPLSQSVGDFLVEQGVSIFILYGCTECGIVTPIIPKSSGKDWIYFRIPAGIETRFIWDVNGNAELVILPGKYIVPCKFNTVIDGIDAYATSDLLTPHPTKPGFWKVYGRADDQIMHNTGEKLQTNPGPLEAILNQDPHVRAAVMFGRGRFYAGVVIDPRPGHEFDPQDQDRLSDFRNKIWPTVERMNEFAPQHSRIFKEMIMVASPTKPFQYTAKNTARRQAIIADYDPEIEALYAAVKETTQADMAPPPSWSLPDSINFVKEVVNRVMKHEIQESDDIFQKGCDSLQATWIRNSLLHALRDTTKVNTRSISSGFVYQYPSIGALAGFLSRIAGSEHSDLGDVERVHSMLKMVERYSDSLFSHAPSTSSPLQDTVVLTGTTGGLGATLLAHLVASPAIGRVYALNRHNHQPLKERQRLALQLRGFDESIVNTEKIVLVETDLEKERMGLSPEVYEEIRISTTHVIHNAWPVNFNLSLSSFEVIIKGVRALIDLALSSPLPSPPRLVFISSIGVLRNLDPSGPIAEEPVEARVAVGMGYSESKWVAEKLLSVVASKTTLRPVTVRVGQVTGGRSGAWNQAEWFPSLVKSSVNLGCLPVLPQEVSWIPADSAARAIIEMRNSPVSILHLAHPRPVTWETIMEGLSKELDLPSEPYTEWLRRLKQKGTGVDPAVEAENLGHYPALKILDFFARAQETLSCAEAMGIPRLDVSEATRVAPTLQKLAPLTSNDTTRWLAYWRSSGFL</sequence>
<dbReference type="Pfam" id="PF00501">
    <property type="entry name" value="AMP-binding"/>
    <property type="match status" value="1"/>
</dbReference>
<dbReference type="SUPFAM" id="SSF51735">
    <property type="entry name" value="NAD(P)-binding Rossmann-fold domains"/>
    <property type="match status" value="1"/>
</dbReference>
<keyword evidence="6" id="KW-1185">Reference proteome</keyword>
<dbReference type="InterPro" id="IPR013120">
    <property type="entry name" value="FAR_NAD-bd"/>
</dbReference>
<organism evidence="5 6">
    <name type="scientific">Somion occarium</name>
    <dbReference type="NCBI Taxonomy" id="3059160"/>
    <lineage>
        <taxon>Eukaryota</taxon>
        <taxon>Fungi</taxon>
        <taxon>Dikarya</taxon>
        <taxon>Basidiomycota</taxon>
        <taxon>Agaricomycotina</taxon>
        <taxon>Agaricomycetes</taxon>
        <taxon>Polyporales</taxon>
        <taxon>Cerrenaceae</taxon>
        <taxon>Somion</taxon>
    </lineage>
</organism>
<dbReference type="PANTHER" id="PTHR43439:SF2">
    <property type="entry name" value="ENZYME, PUTATIVE (JCVI)-RELATED"/>
    <property type="match status" value="1"/>
</dbReference>
<feature type="domain" description="AMP-dependent synthetase/ligase" evidence="3">
    <location>
        <begin position="43"/>
        <end position="367"/>
    </location>
</feature>
<dbReference type="InterPro" id="IPR042099">
    <property type="entry name" value="ANL_N_sf"/>
</dbReference>
<keyword evidence="1" id="KW-0596">Phosphopantetheine</keyword>
<dbReference type="PANTHER" id="PTHR43439">
    <property type="entry name" value="PHENYLACETATE-COENZYME A LIGASE"/>
    <property type="match status" value="1"/>
</dbReference>
<evidence type="ECO:0000313" key="6">
    <source>
        <dbReference type="Proteomes" id="UP001497453"/>
    </source>
</evidence>
<dbReference type="InterPro" id="IPR051414">
    <property type="entry name" value="Adenylate-forming_Reductase"/>
</dbReference>
<evidence type="ECO:0000259" key="3">
    <source>
        <dbReference type="Pfam" id="PF00501"/>
    </source>
</evidence>
<evidence type="ECO:0000256" key="2">
    <source>
        <dbReference type="ARBA" id="ARBA00022553"/>
    </source>
</evidence>
<evidence type="ECO:0000259" key="4">
    <source>
        <dbReference type="Pfam" id="PF07993"/>
    </source>
</evidence>
<reference evidence="6" key="1">
    <citation type="submission" date="2024-04" db="EMBL/GenBank/DDBJ databases">
        <authorList>
            <person name="Shaw F."/>
            <person name="Minotto A."/>
        </authorList>
    </citation>
    <scope>NUCLEOTIDE SEQUENCE [LARGE SCALE GENOMIC DNA]</scope>
</reference>
<evidence type="ECO:0008006" key="7">
    <source>
        <dbReference type="Google" id="ProtNLM"/>
    </source>
</evidence>
<dbReference type="Proteomes" id="UP001497453">
    <property type="component" value="Chromosome 11"/>
</dbReference>
<name>A0ABP1CUG9_9APHY</name>
<proteinExistence type="predicted"/>
<feature type="domain" description="Thioester reductase (TE)" evidence="4">
    <location>
        <begin position="711"/>
        <end position="948"/>
    </location>
</feature>
<dbReference type="InterPro" id="IPR036291">
    <property type="entry name" value="NAD(P)-bd_dom_sf"/>
</dbReference>
<dbReference type="Pfam" id="PF07993">
    <property type="entry name" value="NAD_binding_4"/>
    <property type="match status" value="1"/>
</dbReference>
<protein>
    <recommendedName>
        <fullName evidence="7">Acetyl-CoA synthetase-like protein</fullName>
    </recommendedName>
</protein>